<organism evidence="4">
    <name type="scientific">Taenia asiatica</name>
    <name type="common">Asian tapeworm</name>
    <dbReference type="NCBI Taxonomy" id="60517"/>
    <lineage>
        <taxon>Eukaryota</taxon>
        <taxon>Metazoa</taxon>
        <taxon>Spiralia</taxon>
        <taxon>Lophotrochozoa</taxon>
        <taxon>Platyhelminthes</taxon>
        <taxon>Cestoda</taxon>
        <taxon>Eucestoda</taxon>
        <taxon>Cyclophyllidea</taxon>
        <taxon>Taeniidae</taxon>
        <taxon>Taenia</taxon>
    </lineage>
</organism>
<dbReference type="AlphaFoldDB" id="A0A0R3W4F6"/>
<sequence length="104" mass="11542">MAGACSSVREVFFIFSASYFCPAASQTWLFAMLHPGASCNLDVEWCLTVSVYSKEKHATEEHPTKTNCHKAVIEADAVEKCRANGHSTDWQEGDVDGSVKKERR</sequence>
<accession>A0A0R3W4F6</accession>
<evidence type="ECO:0000313" key="4">
    <source>
        <dbReference type="WBParaSite" id="TASK_0000490201-mRNA-1"/>
    </source>
</evidence>
<reference evidence="2 3" key="2">
    <citation type="submission" date="2018-11" db="EMBL/GenBank/DDBJ databases">
        <authorList>
            <consortium name="Pathogen Informatics"/>
        </authorList>
    </citation>
    <scope>NUCLEOTIDE SEQUENCE [LARGE SCALE GENOMIC DNA]</scope>
</reference>
<protein>
    <submittedName>
        <fullName evidence="4">Secreted protein</fullName>
    </submittedName>
</protein>
<keyword evidence="3" id="KW-1185">Reference proteome</keyword>
<dbReference type="EMBL" id="UYRS01018379">
    <property type="protein sequence ID" value="VDK34197.1"/>
    <property type="molecule type" value="Genomic_DNA"/>
</dbReference>
<evidence type="ECO:0000313" key="2">
    <source>
        <dbReference type="EMBL" id="VDK34197.1"/>
    </source>
</evidence>
<proteinExistence type="predicted"/>
<gene>
    <name evidence="2" type="ORF">TASK_LOCUS4903</name>
</gene>
<dbReference type="WBParaSite" id="TASK_0000490201-mRNA-1">
    <property type="protein sequence ID" value="TASK_0000490201-mRNA-1"/>
    <property type="gene ID" value="TASK_0000490201"/>
</dbReference>
<evidence type="ECO:0000256" key="1">
    <source>
        <dbReference type="SAM" id="MobiDB-lite"/>
    </source>
</evidence>
<reference evidence="4" key="1">
    <citation type="submission" date="2017-02" db="UniProtKB">
        <authorList>
            <consortium name="WormBaseParasite"/>
        </authorList>
    </citation>
    <scope>IDENTIFICATION</scope>
</reference>
<evidence type="ECO:0000313" key="3">
    <source>
        <dbReference type="Proteomes" id="UP000282613"/>
    </source>
</evidence>
<dbReference type="Proteomes" id="UP000282613">
    <property type="component" value="Unassembled WGS sequence"/>
</dbReference>
<name>A0A0R3W4F6_TAEAS</name>
<feature type="region of interest" description="Disordered" evidence="1">
    <location>
        <begin position="84"/>
        <end position="104"/>
    </location>
</feature>